<dbReference type="EMBL" id="CAJNOQ010024969">
    <property type="protein sequence ID" value="CAF1532889.1"/>
    <property type="molecule type" value="Genomic_DNA"/>
</dbReference>
<reference evidence="2" key="1">
    <citation type="submission" date="2021-02" db="EMBL/GenBank/DDBJ databases">
        <authorList>
            <person name="Nowell W R."/>
        </authorList>
    </citation>
    <scope>NUCLEOTIDE SEQUENCE</scope>
</reference>
<gene>
    <name evidence="2" type="ORF">GPM918_LOCUS38159</name>
    <name evidence="3" type="ORF">SRO942_LOCUS38960</name>
</gene>
<keyword evidence="4" id="KW-1185">Reference proteome</keyword>
<dbReference type="EMBL" id="CAJOBC010090561">
    <property type="protein sequence ID" value="CAF4392341.1"/>
    <property type="molecule type" value="Genomic_DNA"/>
</dbReference>
<feature type="coiled-coil region" evidence="1">
    <location>
        <begin position="42"/>
        <end position="87"/>
    </location>
</feature>
<evidence type="ECO:0000313" key="3">
    <source>
        <dbReference type="EMBL" id="CAF4392341.1"/>
    </source>
</evidence>
<accession>A0A815VH95</accession>
<feature type="non-terminal residue" evidence="2">
    <location>
        <position position="1"/>
    </location>
</feature>
<protein>
    <submittedName>
        <fullName evidence="2">Uncharacterized protein</fullName>
    </submittedName>
</protein>
<keyword evidence="1" id="KW-0175">Coiled coil</keyword>
<evidence type="ECO:0000256" key="1">
    <source>
        <dbReference type="SAM" id="Coils"/>
    </source>
</evidence>
<organism evidence="2 4">
    <name type="scientific">Didymodactylos carnosus</name>
    <dbReference type="NCBI Taxonomy" id="1234261"/>
    <lineage>
        <taxon>Eukaryota</taxon>
        <taxon>Metazoa</taxon>
        <taxon>Spiralia</taxon>
        <taxon>Gnathifera</taxon>
        <taxon>Rotifera</taxon>
        <taxon>Eurotatoria</taxon>
        <taxon>Bdelloidea</taxon>
        <taxon>Philodinida</taxon>
        <taxon>Philodinidae</taxon>
        <taxon>Didymodactylos</taxon>
    </lineage>
</organism>
<comment type="caution">
    <text evidence="2">The sequence shown here is derived from an EMBL/GenBank/DDBJ whole genome shotgun (WGS) entry which is preliminary data.</text>
</comment>
<name>A0A815VH95_9BILA</name>
<proteinExistence type="predicted"/>
<evidence type="ECO:0000313" key="4">
    <source>
        <dbReference type="Proteomes" id="UP000663829"/>
    </source>
</evidence>
<dbReference type="Proteomes" id="UP000663829">
    <property type="component" value="Unassembled WGS sequence"/>
</dbReference>
<dbReference type="AlphaFoldDB" id="A0A815VH95"/>
<sequence>MLTPPVMTTTQANSNYWFNPQNFPRMSQAQNPNIFNVPNVQNADLMEKLNSMDDKLNEKIETVSSNIQKIETTVEHIKKSYEEQEKQICGLNMENKVLKQRITEHEKMLKEIFVPFCEDLLKFCNEKNTKQGFLQPNGDIVRDAGKMAEVAADYYGKHFEAPSEEEIGIRPHPWLDATYSDSEIWGEQIPLANLEEVLEVVSSLKKKKSCDAH</sequence>
<dbReference type="Proteomes" id="UP000681722">
    <property type="component" value="Unassembled WGS sequence"/>
</dbReference>
<evidence type="ECO:0000313" key="2">
    <source>
        <dbReference type="EMBL" id="CAF1532889.1"/>
    </source>
</evidence>